<dbReference type="Proteomes" id="UP000653797">
    <property type="component" value="Unassembled WGS sequence"/>
</dbReference>
<dbReference type="EMBL" id="JACXAA010000004">
    <property type="protein sequence ID" value="MBD2753718.1"/>
    <property type="molecule type" value="Genomic_DNA"/>
</dbReference>
<evidence type="ECO:0008006" key="3">
    <source>
        <dbReference type="Google" id="ProtNLM"/>
    </source>
</evidence>
<evidence type="ECO:0000313" key="2">
    <source>
        <dbReference type="Proteomes" id="UP000653797"/>
    </source>
</evidence>
<comment type="caution">
    <text evidence="1">The sequence shown here is derived from an EMBL/GenBank/DDBJ whole genome shotgun (WGS) entry which is preliminary data.</text>
</comment>
<sequence>MAPVLTPKQQKRQKLYSKLYSQYQKLLATGSKATAIEHALAKQYKVSQSTVQRVVQAQRQ</sequence>
<reference evidence="1" key="1">
    <citation type="submission" date="2020-09" db="EMBL/GenBank/DDBJ databases">
        <authorList>
            <person name="Kim M.K."/>
        </authorList>
    </citation>
    <scope>NUCLEOTIDE SEQUENCE</scope>
    <source>
        <strain evidence="1">BT704</strain>
    </source>
</reference>
<keyword evidence="2" id="KW-1185">Reference proteome</keyword>
<proteinExistence type="predicted"/>
<accession>A0A927B1J5</accession>
<protein>
    <recommendedName>
        <fullName evidence="3">HTH domain-containing protein</fullName>
    </recommendedName>
</protein>
<dbReference type="AlphaFoldDB" id="A0A927B1J5"/>
<evidence type="ECO:0000313" key="1">
    <source>
        <dbReference type="EMBL" id="MBD2753718.1"/>
    </source>
</evidence>
<gene>
    <name evidence="1" type="ORF">IC230_12510</name>
</gene>
<dbReference type="RefSeq" id="WP_191039366.1">
    <property type="nucleotide sequence ID" value="NZ_JACXAA010000004.1"/>
</dbReference>
<organism evidence="1 2">
    <name type="scientific">Spirosoma validum</name>
    <dbReference type="NCBI Taxonomy" id="2771355"/>
    <lineage>
        <taxon>Bacteria</taxon>
        <taxon>Pseudomonadati</taxon>
        <taxon>Bacteroidota</taxon>
        <taxon>Cytophagia</taxon>
        <taxon>Cytophagales</taxon>
        <taxon>Cytophagaceae</taxon>
        <taxon>Spirosoma</taxon>
    </lineage>
</organism>
<name>A0A927B1J5_9BACT</name>